<gene>
    <name evidence="10" type="ORF">CLOHIR_01107</name>
</gene>
<dbReference type="UniPathway" id="UPA00031">
    <property type="reaction ID" value="UER00013"/>
</dbReference>
<keyword evidence="6 8" id="KW-0368">Histidine biosynthesis</keyword>
<dbReference type="InterPro" id="IPR004013">
    <property type="entry name" value="PHP_dom"/>
</dbReference>
<dbReference type="EMBL" id="ABWP01000047">
    <property type="protein sequence ID" value="EEA85249.1"/>
    <property type="molecule type" value="Genomic_DNA"/>
</dbReference>
<dbReference type="GO" id="GO:0000105">
    <property type="term" value="P:L-histidine biosynthetic process"/>
    <property type="evidence" value="ECO:0007669"/>
    <property type="project" value="UniProtKB-UniRule"/>
</dbReference>
<reference evidence="10 11" key="2">
    <citation type="submission" date="2008-10" db="EMBL/GenBank/DDBJ databases">
        <title>Draft genome sequence of Clostridium hiranonis (DSM 13275).</title>
        <authorList>
            <person name="Sudarsanam P."/>
            <person name="Ley R."/>
            <person name="Guruge J."/>
            <person name="Turnbaugh P.J."/>
            <person name="Mahowald M."/>
            <person name="Liep D."/>
            <person name="Gordon J."/>
        </authorList>
    </citation>
    <scope>NUCLEOTIDE SEQUENCE [LARGE SCALE GENOMIC DNA]</scope>
    <source>
        <strain evidence="10 11">DSM 13275</strain>
    </source>
</reference>
<evidence type="ECO:0000256" key="4">
    <source>
        <dbReference type="ARBA" id="ARBA00022605"/>
    </source>
</evidence>
<dbReference type="Pfam" id="PF02811">
    <property type="entry name" value="PHP"/>
    <property type="match status" value="1"/>
</dbReference>
<name>B6FZ03_PEPHT</name>
<dbReference type="AlphaFoldDB" id="B6FZ03"/>
<dbReference type="NCBIfam" id="TIGR01856">
    <property type="entry name" value="hisJ_fam"/>
    <property type="match status" value="1"/>
</dbReference>
<keyword evidence="4 8" id="KW-0028">Amino-acid biosynthesis</keyword>
<evidence type="ECO:0000256" key="2">
    <source>
        <dbReference type="ARBA" id="ARBA00009152"/>
    </source>
</evidence>
<evidence type="ECO:0000259" key="9">
    <source>
        <dbReference type="Pfam" id="PF02811"/>
    </source>
</evidence>
<dbReference type="InterPro" id="IPR016195">
    <property type="entry name" value="Pol/histidinol_Pase-like"/>
</dbReference>
<evidence type="ECO:0000313" key="11">
    <source>
        <dbReference type="Proteomes" id="UP000003178"/>
    </source>
</evidence>
<protein>
    <recommendedName>
        <fullName evidence="3 8">Histidinol-phosphatase</fullName>
        <shortName evidence="8">HolPase</shortName>
        <ecNumber evidence="3 8">3.1.3.15</ecNumber>
    </recommendedName>
</protein>
<dbReference type="InterPro" id="IPR010140">
    <property type="entry name" value="Histidinol_P_phosphatase_HisJ"/>
</dbReference>
<reference evidence="10 11" key="1">
    <citation type="submission" date="2008-09" db="EMBL/GenBank/DDBJ databases">
        <authorList>
            <person name="Fulton L."/>
            <person name="Clifton S."/>
            <person name="Fulton B."/>
            <person name="Xu J."/>
            <person name="Minx P."/>
            <person name="Pepin K.H."/>
            <person name="Johnson M."/>
            <person name="Thiruvilangam P."/>
            <person name="Bhonagiri V."/>
            <person name="Nash W.E."/>
            <person name="Mardis E.R."/>
            <person name="Wilson R.K."/>
        </authorList>
    </citation>
    <scope>NUCLEOTIDE SEQUENCE [LARGE SCALE GENOMIC DNA]</scope>
    <source>
        <strain evidence="10 11">DSM 13275</strain>
    </source>
</reference>
<evidence type="ECO:0000256" key="5">
    <source>
        <dbReference type="ARBA" id="ARBA00022801"/>
    </source>
</evidence>
<accession>B6FZ03</accession>
<dbReference type="STRING" id="500633.CLOHIR_01107"/>
<dbReference type="EC" id="3.1.3.15" evidence="3 8"/>
<dbReference type="PANTHER" id="PTHR21039">
    <property type="entry name" value="HISTIDINOL PHOSPHATASE-RELATED"/>
    <property type="match status" value="1"/>
</dbReference>
<sequence>MYPMEDCIKDAISLGIEEICFTDHVDYGIKDDWDDLRNNKATKKYFNVDYDKYFSDLETLREKYKNQITIKNGLEFGIQKYNIEKYNKLFKKYPLDFIILSVHQIDDKEFWNHSYQDGKIEKEYYEDYFNEIYYLVQNYSNYCVLGHLDMMKRYDEKDGYNPFVENKEIITKILKRVIADGKGIELNTSSIKYKLDDLMPSRDILKLYLELGGEVLTIGSDSHCKRDLKNSHIEELKQELRDIGFTKFCTFEKMKPTFHEL</sequence>
<comment type="catalytic activity">
    <reaction evidence="7 8">
        <text>L-histidinol phosphate + H2O = L-histidinol + phosphate</text>
        <dbReference type="Rhea" id="RHEA:14465"/>
        <dbReference type="ChEBI" id="CHEBI:15377"/>
        <dbReference type="ChEBI" id="CHEBI:43474"/>
        <dbReference type="ChEBI" id="CHEBI:57699"/>
        <dbReference type="ChEBI" id="CHEBI:57980"/>
        <dbReference type="EC" id="3.1.3.15"/>
    </reaction>
</comment>
<evidence type="ECO:0000256" key="7">
    <source>
        <dbReference type="ARBA" id="ARBA00049158"/>
    </source>
</evidence>
<dbReference type="PANTHER" id="PTHR21039:SF0">
    <property type="entry name" value="HISTIDINOL-PHOSPHATASE"/>
    <property type="match status" value="1"/>
</dbReference>
<dbReference type="GO" id="GO:0005737">
    <property type="term" value="C:cytoplasm"/>
    <property type="evidence" value="ECO:0007669"/>
    <property type="project" value="TreeGrafter"/>
</dbReference>
<evidence type="ECO:0000256" key="6">
    <source>
        <dbReference type="ARBA" id="ARBA00023102"/>
    </source>
</evidence>
<dbReference type="GO" id="GO:0004401">
    <property type="term" value="F:histidinol-phosphatase activity"/>
    <property type="evidence" value="ECO:0007669"/>
    <property type="project" value="UniProtKB-UniRule"/>
</dbReference>
<dbReference type="eggNOG" id="COG1387">
    <property type="taxonomic scope" value="Bacteria"/>
</dbReference>
<organism evidence="10 11">
    <name type="scientific">Peptacetobacter hiranonis (strain DSM 13275 / JCM 10541 / KCTC 15199 / TO-931)</name>
    <name type="common">Clostridium hiranonis</name>
    <dbReference type="NCBI Taxonomy" id="500633"/>
    <lineage>
        <taxon>Bacteria</taxon>
        <taxon>Bacillati</taxon>
        <taxon>Bacillota</taxon>
        <taxon>Clostridia</taxon>
        <taxon>Peptostreptococcales</taxon>
        <taxon>Peptostreptococcaceae</taxon>
        <taxon>Peptacetobacter</taxon>
    </lineage>
</organism>
<proteinExistence type="inferred from homology"/>
<evidence type="ECO:0000256" key="3">
    <source>
        <dbReference type="ARBA" id="ARBA00013085"/>
    </source>
</evidence>
<keyword evidence="5 8" id="KW-0378">Hydrolase</keyword>
<evidence type="ECO:0000256" key="8">
    <source>
        <dbReference type="RuleBase" id="RU366003"/>
    </source>
</evidence>
<comment type="caution">
    <text evidence="10">The sequence shown here is derived from an EMBL/GenBank/DDBJ whole genome shotgun (WGS) entry which is preliminary data.</text>
</comment>
<evidence type="ECO:0000256" key="1">
    <source>
        <dbReference type="ARBA" id="ARBA00004970"/>
    </source>
</evidence>
<comment type="pathway">
    <text evidence="1 8">Amino-acid biosynthesis; L-histidine biosynthesis; L-histidine from 5-phospho-alpha-D-ribose 1-diphosphate: step 8/9.</text>
</comment>
<feature type="domain" description="PHP" evidence="9">
    <location>
        <begin position="3"/>
        <end position="189"/>
    </location>
</feature>
<dbReference type="Gene3D" id="3.20.20.140">
    <property type="entry name" value="Metal-dependent hydrolases"/>
    <property type="match status" value="1"/>
</dbReference>
<comment type="similarity">
    <text evidence="2 8">Belongs to the PHP hydrolase family. HisK subfamily.</text>
</comment>
<dbReference type="Proteomes" id="UP000003178">
    <property type="component" value="Unassembled WGS sequence"/>
</dbReference>
<dbReference type="SUPFAM" id="SSF89550">
    <property type="entry name" value="PHP domain-like"/>
    <property type="match status" value="1"/>
</dbReference>
<dbReference type="HOGENOM" id="CLU_054611_3_0_9"/>
<evidence type="ECO:0000313" key="10">
    <source>
        <dbReference type="EMBL" id="EEA85249.1"/>
    </source>
</evidence>
<keyword evidence="11" id="KW-1185">Reference proteome</keyword>